<reference evidence="2" key="2">
    <citation type="submission" date="2019-03" db="EMBL/GenBank/DDBJ databases">
        <authorList>
            <person name="Chen S.-C."/>
            <person name="Wu S.-Y."/>
            <person name="Lai M.-C."/>
        </authorList>
    </citation>
    <scope>NUCLEOTIDE SEQUENCE</scope>
    <source>
        <strain evidence="2">ML15</strain>
    </source>
</reference>
<protein>
    <recommendedName>
        <fullName evidence="4">Cell surface protein</fullName>
    </recommendedName>
</protein>
<evidence type="ECO:0000313" key="3">
    <source>
        <dbReference type="Proteomes" id="UP000826709"/>
    </source>
</evidence>
<evidence type="ECO:0000256" key="1">
    <source>
        <dbReference type="SAM" id="Coils"/>
    </source>
</evidence>
<dbReference type="Proteomes" id="UP000826709">
    <property type="component" value="Chromosome"/>
</dbReference>
<sequence length="434" mass="47262">MFRFLKGLFGKNEEETLTLAVEDVDGWLEAREGELEERLKAQTGETRETVVASLQDLRGVLAVLGDAEGREDIPSRLKTVTDRSLPSFLAAMEQQIARPLPEDPDGFYAAAADLITGILKVQRGQGRYLAGAFPEEMKEFRQVTSAIGNAVNDLTAVVKEAQAAQKQIDAARDALRTFQAAQIDIVRAGERAVDLKTEITAAEQDLQEKTAALQNLKNGDAYREAARSEEEAKTCLDRREEAERAVQNLGAQAARIIRKAERVAARAGGKEEAKMLQACIRVLDQPVSAGAGEVEAALAPVIRTVRGQIERGDLPLKSKEDRTLFSEGGKIEGAFTDAFAHLAAMRREEEEALARARSYTALREAADLEQEIEDLKAGTEADRAAQAEATEQVAAETERIPERARRLRDALAPIAGVPVTLEGEGFTIAAETRT</sequence>
<keyword evidence="3" id="KW-1185">Reference proteome</keyword>
<dbReference type="KEGG" id="mfk:E2N92_10850"/>
<evidence type="ECO:0000313" key="2">
    <source>
        <dbReference type="EMBL" id="QYZ79885.1"/>
    </source>
</evidence>
<organism evidence="2 3">
    <name type="scientific">Methanofollis formosanus</name>
    <dbReference type="NCBI Taxonomy" id="299308"/>
    <lineage>
        <taxon>Archaea</taxon>
        <taxon>Methanobacteriati</taxon>
        <taxon>Methanobacteriota</taxon>
        <taxon>Stenosarchaea group</taxon>
        <taxon>Methanomicrobia</taxon>
        <taxon>Methanomicrobiales</taxon>
        <taxon>Methanomicrobiaceae</taxon>
        <taxon>Methanofollis</taxon>
    </lineage>
</organism>
<keyword evidence="1" id="KW-0175">Coiled coil</keyword>
<dbReference type="OrthoDB" id="111184at2157"/>
<name>A0A8G1A3H4_9EURY</name>
<feature type="coiled-coil region" evidence="1">
    <location>
        <begin position="154"/>
        <end position="259"/>
    </location>
</feature>
<dbReference type="EMBL" id="CP037968">
    <property type="protein sequence ID" value="QYZ79885.1"/>
    <property type="molecule type" value="Genomic_DNA"/>
</dbReference>
<gene>
    <name evidence="2" type="ORF">E2N92_10850</name>
</gene>
<dbReference type="AlphaFoldDB" id="A0A8G1A3H4"/>
<accession>A0A8G1A3H4</accession>
<proteinExistence type="predicted"/>
<dbReference type="RefSeq" id="WP_220681192.1">
    <property type="nucleotide sequence ID" value="NZ_CP037968.1"/>
</dbReference>
<reference evidence="2" key="1">
    <citation type="journal article" date="2005" name="Int. J. Syst. Evol. Microbiol.">
        <title>Methanofollis formosanus sp. nov., isolated from a fish pond.</title>
        <authorList>
            <person name="Wu S.Y."/>
            <person name="Chen S.C."/>
            <person name="Lai M.C."/>
        </authorList>
    </citation>
    <scope>NUCLEOTIDE SEQUENCE</scope>
    <source>
        <strain evidence="2">ML15</strain>
    </source>
</reference>
<evidence type="ECO:0008006" key="4">
    <source>
        <dbReference type="Google" id="ProtNLM"/>
    </source>
</evidence>